<sequence>MRYTVCILLLCSLLLPGCKPPEKEAKRPPNVVLFFVDDLGWQDTSVPFWKARTPFNERYHTPNMERLAAEGMKFTQAYATAVCSPTRISLITGMNAARHRVTNWTLRKDQLQPMETNHENLSFPQWNVNGIDPGGTDPKAVHATPFPSLLKNAGYYTIHTGKAHFGAIGTVGEDPLNLGFTVNIAGHAAGAPASYYGLENFGNGQDKRAVWAVPGLEEYHGKEINLTEALTVEALKELDVAVEKEQPFFLYMAHYTVHTPIMADKRYFQKYLEKGLDSIEARYASMIEGMDKSLGDIMNYLDSKDLSDDTVILFMSDNGGLSAVARGGELHTHNRPLASGKGSAYEGGIREPMLVKWPGKVAPGSVSNQQVIIEDFFPTILEIAGVVDLELVQEVDGQSFIPELLGEKALSSERPLFWHYPNEWGPSGPGVGASSTVRQGDWKLIYFHEDQRMELYNLAEDIGETDNRAEAEPEKVRELAKLLSDHLKNVQAQMPSDKETGIPIPYPAEALEAVSKT</sequence>
<dbReference type="AlphaFoldDB" id="A0A6L9EJC8"/>
<keyword evidence="9" id="KW-1185">Reference proteome</keyword>
<keyword evidence="6" id="KW-0106">Calcium</keyword>
<accession>A0A6L9EJC8</accession>
<dbReference type="EMBL" id="WXYO01000009">
    <property type="protein sequence ID" value="NAS14289.1"/>
    <property type="molecule type" value="Genomic_DNA"/>
</dbReference>
<reference evidence="8 9" key="1">
    <citation type="submission" date="2020-01" db="EMBL/GenBank/DDBJ databases">
        <title>Bacteria diversity of Porities sp.</title>
        <authorList>
            <person name="Wang G."/>
        </authorList>
    </citation>
    <scope>NUCLEOTIDE SEQUENCE [LARGE SCALE GENOMIC DNA]</scope>
    <source>
        <strain evidence="8 9">R33</strain>
    </source>
</reference>
<evidence type="ECO:0000256" key="6">
    <source>
        <dbReference type="ARBA" id="ARBA00022837"/>
    </source>
</evidence>
<dbReference type="Gene3D" id="3.30.1120.10">
    <property type="match status" value="1"/>
</dbReference>
<dbReference type="PANTHER" id="PTHR42693:SF42">
    <property type="entry name" value="ARYLSULFATASE G"/>
    <property type="match status" value="1"/>
</dbReference>
<evidence type="ECO:0000256" key="5">
    <source>
        <dbReference type="ARBA" id="ARBA00022801"/>
    </source>
</evidence>
<dbReference type="PANTHER" id="PTHR42693">
    <property type="entry name" value="ARYLSULFATASE FAMILY MEMBER"/>
    <property type="match status" value="1"/>
</dbReference>
<proteinExistence type="inferred from homology"/>
<evidence type="ECO:0000313" key="8">
    <source>
        <dbReference type="EMBL" id="NAS14289.1"/>
    </source>
</evidence>
<name>A0A6L9EJC8_9FLAO</name>
<dbReference type="InterPro" id="IPR050738">
    <property type="entry name" value="Sulfatase"/>
</dbReference>
<dbReference type="Proteomes" id="UP000475249">
    <property type="component" value="Unassembled WGS sequence"/>
</dbReference>
<dbReference type="InterPro" id="IPR000917">
    <property type="entry name" value="Sulfatase_N"/>
</dbReference>
<dbReference type="Pfam" id="PF00884">
    <property type="entry name" value="Sulfatase"/>
    <property type="match status" value="1"/>
</dbReference>
<dbReference type="GO" id="GO:0004065">
    <property type="term" value="F:arylsulfatase activity"/>
    <property type="evidence" value="ECO:0007669"/>
    <property type="project" value="TreeGrafter"/>
</dbReference>
<evidence type="ECO:0000256" key="2">
    <source>
        <dbReference type="ARBA" id="ARBA00008779"/>
    </source>
</evidence>
<dbReference type="Gene3D" id="3.40.720.10">
    <property type="entry name" value="Alkaline Phosphatase, subunit A"/>
    <property type="match status" value="1"/>
</dbReference>
<organism evidence="8 9">
    <name type="scientific">Poritiphilus flavus</name>
    <dbReference type="NCBI Taxonomy" id="2697053"/>
    <lineage>
        <taxon>Bacteria</taxon>
        <taxon>Pseudomonadati</taxon>
        <taxon>Bacteroidota</taxon>
        <taxon>Flavobacteriia</taxon>
        <taxon>Flavobacteriales</taxon>
        <taxon>Flavobacteriaceae</taxon>
        <taxon>Poritiphilus</taxon>
    </lineage>
</organism>
<evidence type="ECO:0000256" key="3">
    <source>
        <dbReference type="ARBA" id="ARBA00022723"/>
    </source>
</evidence>
<evidence type="ECO:0000259" key="7">
    <source>
        <dbReference type="Pfam" id="PF00884"/>
    </source>
</evidence>
<keyword evidence="8" id="KW-0808">Transferase</keyword>
<comment type="similarity">
    <text evidence="2">Belongs to the sulfatase family.</text>
</comment>
<dbReference type="InterPro" id="IPR024607">
    <property type="entry name" value="Sulfatase_CS"/>
</dbReference>
<protein>
    <submittedName>
        <fullName evidence="8">Sulfatase-like hydrolase/transferase</fullName>
    </submittedName>
</protein>
<gene>
    <name evidence="8" type="ORF">GTQ38_19920</name>
</gene>
<dbReference type="CDD" id="cd16144">
    <property type="entry name" value="ARS_like"/>
    <property type="match status" value="1"/>
</dbReference>
<keyword evidence="5 8" id="KW-0378">Hydrolase</keyword>
<dbReference type="InterPro" id="IPR017850">
    <property type="entry name" value="Alkaline_phosphatase_core_sf"/>
</dbReference>
<dbReference type="PROSITE" id="PS00523">
    <property type="entry name" value="SULFATASE_1"/>
    <property type="match status" value="1"/>
</dbReference>
<dbReference type="SUPFAM" id="SSF53649">
    <property type="entry name" value="Alkaline phosphatase-like"/>
    <property type="match status" value="1"/>
</dbReference>
<evidence type="ECO:0000256" key="1">
    <source>
        <dbReference type="ARBA" id="ARBA00001913"/>
    </source>
</evidence>
<keyword evidence="4" id="KW-0732">Signal</keyword>
<dbReference type="GO" id="GO:0016740">
    <property type="term" value="F:transferase activity"/>
    <property type="evidence" value="ECO:0007669"/>
    <property type="project" value="UniProtKB-KW"/>
</dbReference>
<evidence type="ECO:0000256" key="4">
    <source>
        <dbReference type="ARBA" id="ARBA00022729"/>
    </source>
</evidence>
<feature type="domain" description="Sulfatase N-terminal" evidence="7">
    <location>
        <begin position="29"/>
        <end position="386"/>
    </location>
</feature>
<evidence type="ECO:0000313" key="9">
    <source>
        <dbReference type="Proteomes" id="UP000475249"/>
    </source>
</evidence>
<comment type="caution">
    <text evidence="8">The sequence shown here is derived from an EMBL/GenBank/DDBJ whole genome shotgun (WGS) entry which is preliminary data.</text>
</comment>
<dbReference type="RefSeq" id="WP_161437330.1">
    <property type="nucleotide sequence ID" value="NZ_WXYO01000009.1"/>
</dbReference>
<comment type="cofactor">
    <cofactor evidence="1">
        <name>Ca(2+)</name>
        <dbReference type="ChEBI" id="CHEBI:29108"/>
    </cofactor>
</comment>
<dbReference type="GO" id="GO:0046872">
    <property type="term" value="F:metal ion binding"/>
    <property type="evidence" value="ECO:0007669"/>
    <property type="project" value="UniProtKB-KW"/>
</dbReference>
<keyword evidence="3" id="KW-0479">Metal-binding</keyword>